<accession>A0AAV7WBV4</accession>
<keyword evidence="1" id="KW-0812">Transmembrane</keyword>
<evidence type="ECO:0000256" key="1">
    <source>
        <dbReference type="SAM" id="Phobius"/>
    </source>
</evidence>
<dbReference type="AlphaFoldDB" id="A0AAV7WBV4"/>
<proteinExistence type="predicted"/>
<dbReference type="EMBL" id="JANPWB010000002">
    <property type="protein sequence ID" value="KAJ1211462.1"/>
    <property type="molecule type" value="Genomic_DNA"/>
</dbReference>
<evidence type="ECO:0000313" key="3">
    <source>
        <dbReference type="Proteomes" id="UP001066276"/>
    </source>
</evidence>
<feature type="transmembrane region" description="Helical" evidence="1">
    <location>
        <begin position="136"/>
        <end position="160"/>
    </location>
</feature>
<keyword evidence="3" id="KW-1185">Reference proteome</keyword>
<protein>
    <submittedName>
        <fullName evidence="2">Uncharacterized protein</fullName>
    </submittedName>
</protein>
<gene>
    <name evidence="2" type="ORF">NDU88_006822</name>
</gene>
<organism evidence="2 3">
    <name type="scientific">Pleurodeles waltl</name>
    <name type="common">Iberian ribbed newt</name>
    <dbReference type="NCBI Taxonomy" id="8319"/>
    <lineage>
        <taxon>Eukaryota</taxon>
        <taxon>Metazoa</taxon>
        <taxon>Chordata</taxon>
        <taxon>Craniata</taxon>
        <taxon>Vertebrata</taxon>
        <taxon>Euteleostomi</taxon>
        <taxon>Amphibia</taxon>
        <taxon>Batrachia</taxon>
        <taxon>Caudata</taxon>
        <taxon>Salamandroidea</taxon>
        <taxon>Salamandridae</taxon>
        <taxon>Pleurodelinae</taxon>
        <taxon>Pleurodeles</taxon>
    </lineage>
</organism>
<sequence length="284" mass="29879">MESRLWRKPPTDRRNTMYCPHYYNSPIRHLFRADSPRTKTQRKQDLEGKMVTSTHPTRIQDAMEPELQILPAFIFLLLYQEQQRWRRRPHGAGGGGVLFSGAGGVIGSGACGSGVLGSGAGVGGVLGSGAGGGGVLFSSAGGGGVLGSVPVVAVSLPAVLVGAVSLAVVLVAAVSLAAMLVAVLSGVQVFLDLPVLLCPFPTLDCGAAGSTLPTVPLGAALVGRFFSSLPLGTDQLFVLLRCSGYLEHWLPCCLAHSRSRLLLAPLFPQMLWLRRWVGTWRGGP</sequence>
<evidence type="ECO:0000313" key="2">
    <source>
        <dbReference type="EMBL" id="KAJ1211462.1"/>
    </source>
</evidence>
<dbReference type="Proteomes" id="UP001066276">
    <property type="component" value="Chromosome 1_2"/>
</dbReference>
<reference evidence="2" key="1">
    <citation type="journal article" date="2022" name="bioRxiv">
        <title>Sequencing and chromosome-scale assembly of the giantPleurodeles waltlgenome.</title>
        <authorList>
            <person name="Brown T."/>
            <person name="Elewa A."/>
            <person name="Iarovenko S."/>
            <person name="Subramanian E."/>
            <person name="Araus A.J."/>
            <person name="Petzold A."/>
            <person name="Susuki M."/>
            <person name="Suzuki K.-i.T."/>
            <person name="Hayashi T."/>
            <person name="Toyoda A."/>
            <person name="Oliveira C."/>
            <person name="Osipova E."/>
            <person name="Leigh N.D."/>
            <person name="Simon A."/>
            <person name="Yun M.H."/>
        </authorList>
    </citation>
    <scope>NUCLEOTIDE SEQUENCE</scope>
    <source>
        <strain evidence="2">20211129_DDA</strain>
        <tissue evidence="2">Liver</tissue>
    </source>
</reference>
<comment type="caution">
    <text evidence="2">The sequence shown here is derived from an EMBL/GenBank/DDBJ whole genome shotgun (WGS) entry which is preliminary data.</text>
</comment>
<feature type="transmembrane region" description="Helical" evidence="1">
    <location>
        <begin position="167"/>
        <end position="191"/>
    </location>
</feature>
<keyword evidence="1" id="KW-0472">Membrane</keyword>
<name>A0AAV7WBV4_PLEWA</name>
<feature type="transmembrane region" description="Helical" evidence="1">
    <location>
        <begin position="92"/>
        <end position="116"/>
    </location>
</feature>
<keyword evidence="1" id="KW-1133">Transmembrane helix</keyword>